<evidence type="ECO:0000256" key="1">
    <source>
        <dbReference type="SAM" id="Phobius"/>
    </source>
</evidence>
<protein>
    <recommendedName>
        <fullName evidence="4">Immunity protein 17 of polymorphic toxin system</fullName>
    </recommendedName>
</protein>
<dbReference type="OrthoDB" id="1450918at2"/>
<dbReference type="Proteomes" id="UP000276282">
    <property type="component" value="Unassembled WGS sequence"/>
</dbReference>
<comment type="caution">
    <text evidence="2">The sequence shown here is derived from an EMBL/GenBank/DDBJ whole genome shotgun (WGS) entry which is preliminary data.</text>
</comment>
<dbReference type="AlphaFoldDB" id="A0A495NWF5"/>
<feature type="transmembrane region" description="Helical" evidence="1">
    <location>
        <begin position="45"/>
        <end position="65"/>
    </location>
</feature>
<keyword evidence="1" id="KW-1133">Transmembrane helix</keyword>
<accession>A0A495NWF5</accession>
<dbReference type="EMBL" id="RBLG01000006">
    <property type="protein sequence ID" value="RKS42744.1"/>
    <property type="molecule type" value="Genomic_DNA"/>
</dbReference>
<reference evidence="2 3" key="1">
    <citation type="submission" date="2018-10" db="EMBL/GenBank/DDBJ databases">
        <title>Genomic Encyclopedia of Archaeal and Bacterial Type Strains, Phase II (KMG-II): from individual species to whole genera.</title>
        <authorList>
            <person name="Goeker M."/>
        </authorList>
    </citation>
    <scope>NUCLEOTIDE SEQUENCE [LARGE SCALE GENOMIC DNA]</scope>
    <source>
        <strain evidence="2 3">DSM 19839</strain>
    </source>
</reference>
<sequence>MEKNWVIVIAVSIFLIISLIYWKFTRSTIKTKYGKIYKTWGARTFYWQDAIYIITGITFLILVILKLTNVLNF</sequence>
<proteinExistence type="predicted"/>
<keyword evidence="1" id="KW-0812">Transmembrane</keyword>
<evidence type="ECO:0008006" key="4">
    <source>
        <dbReference type="Google" id="ProtNLM"/>
    </source>
</evidence>
<keyword evidence="1" id="KW-0472">Membrane</keyword>
<evidence type="ECO:0000313" key="2">
    <source>
        <dbReference type="EMBL" id="RKS42744.1"/>
    </source>
</evidence>
<feature type="transmembrane region" description="Helical" evidence="1">
    <location>
        <begin position="6"/>
        <end position="24"/>
    </location>
</feature>
<gene>
    <name evidence="2" type="ORF">BC962_3031</name>
</gene>
<organism evidence="2 3">
    <name type="scientific">Gillisia mitskevichiae</name>
    <dbReference type="NCBI Taxonomy" id="270921"/>
    <lineage>
        <taxon>Bacteria</taxon>
        <taxon>Pseudomonadati</taxon>
        <taxon>Bacteroidota</taxon>
        <taxon>Flavobacteriia</taxon>
        <taxon>Flavobacteriales</taxon>
        <taxon>Flavobacteriaceae</taxon>
        <taxon>Gillisia</taxon>
    </lineage>
</organism>
<name>A0A495NWF5_9FLAO</name>
<evidence type="ECO:0000313" key="3">
    <source>
        <dbReference type="Proteomes" id="UP000276282"/>
    </source>
</evidence>
<keyword evidence="3" id="KW-1185">Reference proteome</keyword>